<keyword evidence="1" id="KW-0472">Membrane</keyword>
<evidence type="ECO:0000313" key="3">
    <source>
        <dbReference type="Proteomes" id="UP000198992"/>
    </source>
</evidence>
<keyword evidence="1" id="KW-1133">Transmembrane helix</keyword>
<protein>
    <submittedName>
        <fullName evidence="2">Uncharacterized protein</fullName>
    </submittedName>
</protein>
<feature type="transmembrane region" description="Helical" evidence="1">
    <location>
        <begin position="93"/>
        <end position="113"/>
    </location>
</feature>
<accession>A0A1H5EFA5</accession>
<proteinExistence type="predicted"/>
<evidence type="ECO:0000256" key="1">
    <source>
        <dbReference type="SAM" id="Phobius"/>
    </source>
</evidence>
<sequence>MRIVSRKERAVIARELMMVSRAAHVLQRTGLAMAGAMAGTFVAAQLAKGHIAFFGTLAFIVTTIVIGAVGFYLGIDIPRPALRATGRIDAVELMSAGGIFLAALAALVSVYGIVFDEIPPRAWEFVIGSWWFGGDVMLATAGLVGRQRLTQKIAPISATGPIRDQRLRR</sequence>
<name>A0A1H5EFA5_9BRAD</name>
<keyword evidence="1" id="KW-0812">Transmembrane</keyword>
<feature type="transmembrane region" description="Helical" evidence="1">
    <location>
        <begin position="25"/>
        <end position="44"/>
    </location>
</feature>
<gene>
    <name evidence="2" type="ORF">SAMN05444164_6207</name>
</gene>
<dbReference type="Proteomes" id="UP000198992">
    <property type="component" value="Unassembled WGS sequence"/>
</dbReference>
<organism evidence="2 3">
    <name type="scientific">Bradyrhizobium erythrophlei</name>
    <dbReference type="NCBI Taxonomy" id="1437360"/>
    <lineage>
        <taxon>Bacteria</taxon>
        <taxon>Pseudomonadati</taxon>
        <taxon>Pseudomonadota</taxon>
        <taxon>Alphaproteobacteria</taxon>
        <taxon>Hyphomicrobiales</taxon>
        <taxon>Nitrobacteraceae</taxon>
        <taxon>Bradyrhizobium</taxon>
    </lineage>
</organism>
<evidence type="ECO:0000313" key="2">
    <source>
        <dbReference type="EMBL" id="SED89815.1"/>
    </source>
</evidence>
<dbReference type="EMBL" id="FNTH01000001">
    <property type="protein sequence ID" value="SED89815.1"/>
    <property type="molecule type" value="Genomic_DNA"/>
</dbReference>
<dbReference type="OrthoDB" id="8240432at2"/>
<feature type="transmembrane region" description="Helical" evidence="1">
    <location>
        <begin position="50"/>
        <end position="73"/>
    </location>
</feature>
<feature type="transmembrane region" description="Helical" evidence="1">
    <location>
        <begin position="125"/>
        <end position="144"/>
    </location>
</feature>
<dbReference type="AlphaFoldDB" id="A0A1H5EFA5"/>
<reference evidence="2 3" key="1">
    <citation type="submission" date="2016-10" db="EMBL/GenBank/DDBJ databases">
        <authorList>
            <person name="de Groot N.N."/>
        </authorList>
    </citation>
    <scope>NUCLEOTIDE SEQUENCE [LARGE SCALE GENOMIC DNA]</scope>
    <source>
        <strain evidence="2 3">MT12</strain>
    </source>
</reference>